<keyword evidence="11" id="KW-0732">Signal</keyword>
<reference evidence="15" key="2">
    <citation type="submission" date="2012-11" db="EMBL/GenBank/DDBJ databases">
        <authorList>
            <person name="Kuo A."/>
            <person name="Curtis B.A."/>
            <person name="Tanifuji G."/>
            <person name="Burki F."/>
            <person name="Gruber A."/>
            <person name="Irimia M."/>
            <person name="Maruyama S."/>
            <person name="Arias M.C."/>
            <person name="Ball S.G."/>
            <person name="Gile G.H."/>
            <person name="Hirakawa Y."/>
            <person name="Hopkins J.F."/>
            <person name="Rensing S.A."/>
            <person name="Schmutz J."/>
            <person name="Symeonidi A."/>
            <person name="Elias M."/>
            <person name="Eveleigh R.J."/>
            <person name="Herman E.K."/>
            <person name="Klute M.J."/>
            <person name="Nakayama T."/>
            <person name="Obornik M."/>
            <person name="Reyes-Prieto A."/>
            <person name="Armbrust E.V."/>
            <person name="Aves S.J."/>
            <person name="Beiko R.G."/>
            <person name="Coutinho P."/>
            <person name="Dacks J.B."/>
            <person name="Durnford D.G."/>
            <person name="Fast N.M."/>
            <person name="Green B.R."/>
            <person name="Grisdale C."/>
            <person name="Hempe F."/>
            <person name="Henrissat B."/>
            <person name="Hoppner M.P."/>
            <person name="Ishida K.-I."/>
            <person name="Kim E."/>
            <person name="Koreny L."/>
            <person name="Kroth P.G."/>
            <person name="Liu Y."/>
            <person name="Malik S.-B."/>
            <person name="Maier U.G."/>
            <person name="McRose D."/>
            <person name="Mock T."/>
            <person name="Neilson J.A."/>
            <person name="Onodera N.T."/>
            <person name="Poole A.M."/>
            <person name="Pritham E.J."/>
            <person name="Richards T.A."/>
            <person name="Rocap G."/>
            <person name="Roy S.W."/>
            <person name="Sarai C."/>
            <person name="Schaack S."/>
            <person name="Shirato S."/>
            <person name="Slamovits C.H."/>
            <person name="Spencer D.F."/>
            <person name="Suzuki S."/>
            <person name="Worden A.Z."/>
            <person name="Zauner S."/>
            <person name="Barry K."/>
            <person name="Bell C."/>
            <person name="Bharti A.K."/>
            <person name="Crow J.A."/>
            <person name="Grimwood J."/>
            <person name="Kramer R."/>
            <person name="Lindquist E."/>
            <person name="Lucas S."/>
            <person name="Salamov A."/>
            <person name="McFadden G.I."/>
            <person name="Lane C.E."/>
            <person name="Keeling P.J."/>
            <person name="Gray M.W."/>
            <person name="Grigoriev I.V."/>
            <person name="Archibald J.M."/>
        </authorList>
    </citation>
    <scope>NUCLEOTIDE SEQUENCE</scope>
    <source>
        <strain evidence="15">CCMP2712</strain>
    </source>
</reference>
<evidence type="ECO:0000313" key="14">
    <source>
        <dbReference type="EnsemblProtists" id="EKX36759"/>
    </source>
</evidence>
<evidence type="ECO:0000256" key="1">
    <source>
        <dbReference type="ARBA" id="ARBA00008226"/>
    </source>
</evidence>
<dbReference type="InterPro" id="IPR045864">
    <property type="entry name" value="aa-tRNA-synth_II/BPL/LPL"/>
</dbReference>
<feature type="signal peptide" evidence="11">
    <location>
        <begin position="1"/>
        <end position="24"/>
    </location>
</feature>
<evidence type="ECO:0000256" key="11">
    <source>
        <dbReference type="SAM" id="SignalP"/>
    </source>
</evidence>
<evidence type="ECO:0000256" key="3">
    <source>
        <dbReference type="ARBA" id="ARBA00022598"/>
    </source>
</evidence>
<feature type="chain" id="PRO_5008770166" description="histidine--tRNA ligase" evidence="11">
    <location>
        <begin position="25"/>
        <end position="526"/>
    </location>
</feature>
<dbReference type="STRING" id="905079.L1ILJ7"/>
<dbReference type="FunFam" id="3.30.930.10:FF:000054">
    <property type="entry name" value="Histidine--tRNA ligase chloroplastic/mitochondrial"/>
    <property type="match status" value="1"/>
</dbReference>
<dbReference type="Pfam" id="PF13393">
    <property type="entry name" value="tRNA-synt_His"/>
    <property type="match status" value="1"/>
</dbReference>
<dbReference type="AlphaFoldDB" id="L1ILJ7"/>
<organism evidence="13">
    <name type="scientific">Guillardia theta (strain CCMP2712)</name>
    <name type="common">Cryptophyte</name>
    <dbReference type="NCBI Taxonomy" id="905079"/>
    <lineage>
        <taxon>Eukaryota</taxon>
        <taxon>Cryptophyceae</taxon>
        <taxon>Pyrenomonadales</taxon>
        <taxon>Geminigeraceae</taxon>
        <taxon>Guillardia</taxon>
    </lineage>
</organism>
<gene>
    <name evidence="13" type="ORF">GUITHDRAFT_165656</name>
</gene>
<keyword evidence="5" id="KW-0067">ATP-binding</keyword>
<evidence type="ECO:0000256" key="9">
    <source>
        <dbReference type="ARBA" id="ARBA00047639"/>
    </source>
</evidence>
<evidence type="ECO:0000256" key="2">
    <source>
        <dbReference type="ARBA" id="ARBA00012815"/>
    </source>
</evidence>
<sequence>MAVGAGKAWLLLLLLSMAGSCSIASQGGQTVETIRQQDMAPQGMTHLRDAKKGKKVKVAKVPTEPPVGTRDFYPDEFARRSWLFESFRQVSKRFNFQEYDSPVLEHEVLYTRKSGEEITGQMYNFVDKDGYNVTLRPEMTPSLARMVISREKELFFPLKWFSIPQCWRFENVQRGRKREHYQWNMDIVGVKNVAAEAELIAATVSLFQSLGLGSGDVGIKVNSRKILNSALKIMDVPDENFSSICIILDKIDKIGRDRVVEDLESAHSLQHDCSLNIVKIASCTSLESLEETIRDLKRETHAAVPELRAAIDELRQLFSLLDSHGVKDYVSFDASVVRGLAYYTGRGGRIVWEGFDLSGEFRAICGGGRYDNLMKLYGAQHEIPCVGFGFGDCVIMEVLAKRNLLPKTMKTCDVVVAAYNQVFELRWNESCDVGAQQEMLGHACSITSQLRQIFDYADRSGAYHMIFVAPDEIARGKVRIKALRGSFRGFKSLGGETYEISEDGKQIDVPIGSIRHFIEELYSSPS</sequence>
<dbReference type="NCBIfam" id="TIGR00442">
    <property type="entry name" value="hisS"/>
    <property type="match status" value="1"/>
</dbReference>
<dbReference type="PaxDb" id="55529-EKX36759"/>
<dbReference type="CDD" id="cd00773">
    <property type="entry name" value="HisRS-like_core"/>
    <property type="match status" value="1"/>
</dbReference>
<dbReference type="SUPFAM" id="SSF55681">
    <property type="entry name" value="Class II aaRS and biotin synthetases"/>
    <property type="match status" value="1"/>
</dbReference>
<reference evidence="13 15" key="1">
    <citation type="journal article" date="2012" name="Nature">
        <title>Algal genomes reveal evolutionary mosaicism and the fate of nucleomorphs.</title>
        <authorList>
            <consortium name="DOE Joint Genome Institute"/>
            <person name="Curtis B.A."/>
            <person name="Tanifuji G."/>
            <person name="Burki F."/>
            <person name="Gruber A."/>
            <person name="Irimia M."/>
            <person name="Maruyama S."/>
            <person name="Arias M.C."/>
            <person name="Ball S.G."/>
            <person name="Gile G.H."/>
            <person name="Hirakawa Y."/>
            <person name="Hopkins J.F."/>
            <person name="Kuo A."/>
            <person name="Rensing S.A."/>
            <person name="Schmutz J."/>
            <person name="Symeonidi A."/>
            <person name="Elias M."/>
            <person name="Eveleigh R.J."/>
            <person name="Herman E.K."/>
            <person name="Klute M.J."/>
            <person name="Nakayama T."/>
            <person name="Obornik M."/>
            <person name="Reyes-Prieto A."/>
            <person name="Armbrust E.V."/>
            <person name="Aves S.J."/>
            <person name="Beiko R.G."/>
            <person name="Coutinho P."/>
            <person name="Dacks J.B."/>
            <person name="Durnford D.G."/>
            <person name="Fast N.M."/>
            <person name="Green B.R."/>
            <person name="Grisdale C.J."/>
            <person name="Hempel F."/>
            <person name="Henrissat B."/>
            <person name="Hoppner M.P."/>
            <person name="Ishida K."/>
            <person name="Kim E."/>
            <person name="Koreny L."/>
            <person name="Kroth P.G."/>
            <person name="Liu Y."/>
            <person name="Malik S.B."/>
            <person name="Maier U.G."/>
            <person name="McRose D."/>
            <person name="Mock T."/>
            <person name="Neilson J.A."/>
            <person name="Onodera N.T."/>
            <person name="Poole A.M."/>
            <person name="Pritham E.J."/>
            <person name="Richards T.A."/>
            <person name="Rocap G."/>
            <person name="Roy S.W."/>
            <person name="Sarai C."/>
            <person name="Schaack S."/>
            <person name="Shirato S."/>
            <person name="Slamovits C.H."/>
            <person name="Spencer D.F."/>
            <person name="Suzuki S."/>
            <person name="Worden A.Z."/>
            <person name="Zauner S."/>
            <person name="Barry K."/>
            <person name="Bell C."/>
            <person name="Bharti A.K."/>
            <person name="Crow J.A."/>
            <person name="Grimwood J."/>
            <person name="Kramer R."/>
            <person name="Lindquist E."/>
            <person name="Lucas S."/>
            <person name="Salamov A."/>
            <person name="McFadden G.I."/>
            <person name="Lane C.E."/>
            <person name="Keeling P.J."/>
            <person name="Gray M.W."/>
            <person name="Grigoriev I.V."/>
            <person name="Archibald J.M."/>
        </authorList>
    </citation>
    <scope>NUCLEOTIDE SEQUENCE</scope>
    <source>
        <strain evidence="13 15">CCMP2712</strain>
    </source>
</reference>
<evidence type="ECO:0000256" key="7">
    <source>
        <dbReference type="ARBA" id="ARBA00023146"/>
    </source>
</evidence>
<dbReference type="InterPro" id="IPR006195">
    <property type="entry name" value="aa-tRNA-synth_II"/>
</dbReference>
<dbReference type="Gene3D" id="3.30.930.10">
    <property type="entry name" value="Bira Bifunctional Protein, Domain 2"/>
    <property type="match status" value="1"/>
</dbReference>
<dbReference type="PANTHER" id="PTHR43707:SF1">
    <property type="entry name" value="HISTIDINE--TRNA LIGASE, MITOCHONDRIAL-RELATED"/>
    <property type="match status" value="1"/>
</dbReference>
<dbReference type="GO" id="GO:0005737">
    <property type="term" value="C:cytoplasm"/>
    <property type="evidence" value="ECO:0007669"/>
    <property type="project" value="InterPro"/>
</dbReference>
<feature type="binding site" evidence="10">
    <location>
        <position position="186"/>
    </location>
    <ligand>
        <name>L-histidine</name>
        <dbReference type="ChEBI" id="CHEBI:57595"/>
    </ligand>
</feature>
<dbReference type="GO" id="GO:0005524">
    <property type="term" value="F:ATP binding"/>
    <property type="evidence" value="ECO:0007669"/>
    <property type="project" value="UniProtKB-KW"/>
</dbReference>
<evidence type="ECO:0000256" key="4">
    <source>
        <dbReference type="ARBA" id="ARBA00022741"/>
    </source>
</evidence>
<feature type="domain" description="Aminoacyl-transfer RNA synthetases class-II family profile" evidence="12">
    <location>
        <begin position="68"/>
        <end position="406"/>
    </location>
</feature>
<keyword evidence="15" id="KW-1185">Reference proteome</keyword>
<dbReference type="HOGENOM" id="CLU_025113_3_1_1"/>
<accession>L1ILJ7</accession>
<dbReference type="PROSITE" id="PS50862">
    <property type="entry name" value="AA_TRNA_LIGASE_II"/>
    <property type="match status" value="1"/>
</dbReference>
<dbReference type="PANTHER" id="PTHR43707">
    <property type="entry name" value="HISTIDYL-TRNA SYNTHETASE"/>
    <property type="match status" value="1"/>
</dbReference>
<keyword evidence="4" id="KW-0547">Nucleotide-binding</keyword>
<feature type="binding site" evidence="10">
    <location>
        <begin position="138"/>
        <end position="140"/>
    </location>
    <ligand>
        <name>L-histidine</name>
        <dbReference type="ChEBI" id="CHEBI:57595"/>
    </ligand>
</feature>
<dbReference type="PROSITE" id="PS51257">
    <property type="entry name" value="PROKAR_LIPOPROTEIN"/>
    <property type="match status" value="1"/>
</dbReference>
<dbReference type="OMA" id="NYRAICG"/>
<dbReference type="InterPro" id="IPR036621">
    <property type="entry name" value="Anticodon-bd_dom_sf"/>
</dbReference>
<comment type="catalytic activity">
    <reaction evidence="9">
        <text>tRNA(His) + L-histidine + ATP = L-histidyl-tRNA(His) + AMP + diphosphate + H(+)</text>
        <dbReference type="Rhea" id="RHEA:17313"/>
        <dbReference type="Rhea" id="RHEA-COMP:9665"/>
        <dbReference type="Rhea" id="RHEA-COMP:9689"/>
        <dbReference type="ChEBI" id="CHEBI:15378"/>
        <dbReference type="ChEBI" id="CHEBI:30616"/>
        <dbReference type="ChEBI" id="CHEBI:33019"/>
        <dbReference type="ChEBI" id="CHEBI:57595"/>
        <dbReference type="ChEBI" id="CHEBI:78442"/>
        <dbReference type="ChEBI" id="CHEBI:78527"/>
        <dbReference type="ChEBI" id="CHEBI:456215"/>
        <dbReference type="EC" id="6.1.1.21"/>
    </reaction>
</comment>
<evidence type="ECO:0000313" key="13">
    <source>
        <dbReference type="EMBL" id="EKX36759.1"/>
    </source>
</evidence>
<dbReference type="RefSeq" id="XP_005823739.1">
    <property type="nucleotide sequence ID" value="XM_005823682.1"/>
</dbReference>
<dbReference type="PIRSF" id="PIRSF001549">
    <property type="entry name" value="His-tRNA_synth"/>
    <property type="match status" value="1"/>
</dbReference>
<comment type="similarity">
    <text evidence="1">Belongs to the class-II aminoacyl-tRNA synthetase family.</text>
</comment>
<feature type="binding site" evidence="10">
    <location>
        <begin position="342"/>
        <end position="343"/>
    </location>
    <ligand>
        <name>L-histidine</name>
        <dbReference type="ChEBI" id="CHEBI:57595"/>
    </ligand>
</feature>
<dbReference type="GO" id="GO:0006427">
    <property type="term" value="P:histidyl-tRNA aminoacylation"/>
    <property type="evidence" value="ECO:0007669"/>
    <property type="project" value="InterPro"/>
</dbReference>
<protein>
    <recommendedName>
        <fullName evidence="2">histidine--tRNA ligase</fullName>
        <ecNumber evidence="2">6.1.1.21</ecNumber>
    </recommendedName>
    <alternativeName>
        <fullName evidence="8">Histidyl-tRNA synthetase</fullName>
    </alternativeName>
</protein>
<reference evidence="14" key="3">
    <citation type="submission" date="2015-06" db="UniProtKB">
        <authorList>
            <consortium name="EnsemblProtists"/>
        </authorList>
    </citation>
    <scope>IDENTIFICATION</scope>
</reference>
<name>L1ILJ7_GUITC</name>
<dbReference type="eggNOG" id="KOG1936">
    <property type="taxonomic scope" value="Eukaryota"/>
</dbReference>
<evidence type="ECO:0000313" key="15">
    <source>
        <dbReference type="Proteomes" id="UP000011087"/>
    </source>
</evidence>
<evidence type="ECO:0000259" key="12">
    <source>
        <dbReference type="PROSITE" id="PS50862"/>
    </source>
</evidence>
<dbReference type="Gene3D" id="3.40.50.800">
    <property type="entry name" value="Anticodon-binding domain"/>
    <property type="match status" value="1"/>
</dbReference>
<keyword evidence="6" id="KW-0648">Protein biosynthesis</keyword>
<dbReference type="InterPro" id="IPR004516">
    <property type="entry name" value="HisRS/HisZ"/>
</dbReference>
<dbReference type="EMBL" id="JH993068">
    <property type="protein sequence ID" value="EKX36759.1"/>
    <property type="molecule type" value="Genomic_DNA"/>
</dbReference>
<dbReference type="OrthoDB" id="1906957at2759"/>
<dbReference type="EC" id="6.1.1.21" evidence="2"/>
<evidence type="ECO:0000256" key="10">
    <source>
        <dbReference type="PIRSR" id="PIRSR001549-1"/>
    </source>
</evidence>
<feature type="binding site" evidence="10">
    <location>
        <position position="182"/>
    </location>
    <ligand>
        <name>L-histidine</name>
        <dbReference type="ChEBI" id="CHEBI:57595"/>
    </ligand>
</feature>
<dbReference type="InterPro" id="IPR015807">
    <property type="entry name" value="His-tRNA-ligase"/>
</dbReference>
<dbReference type="KEGG" id="gtt:GUITHDRAFT_165656"/>
<keyword evidence="3" id="KW-0436">Ligase</keyword>
<dbReference type="Proteomes" id="UP000011087">
    <property type="component" value="Unassembled WGS sequence"/>
</dbReference>
<dbReference type="InterPro" id="IPR041715">
    <property type="entry name" value="HisRS-like_core"/>
</dbReference>
<feature type="binding site" evidence="10">
    <location>
        <position position="168"/>
    </location>
    <ligand>
        <name>L-histidine</name>
        <dbReference type="ChEBI" id="CHEBI:57595"/>
    </ligand>
</feature>
<proteinExistence type="inferred from homology"/>
<evidence type="ECO:0000256" key="5">
    <source>
        <dbReference type="ARBA" id="ARBA00022840"/>
    </source>
</evidence>
<dbReference type="EnsemblProtists" id="EKX36759">
    <property type="protein sequence ID" value="EKX36759"/>
    <property type="gene ID" value="GUITHDRAFT_165656"/>
</dbReference>
<keyword evidence="7" id="KW-0030">Aminoacyl-tRNA synthetase</keyword>
<feature type="binding site" evidence="10">
    <location>
        <position position="338"/>
    </location>
    <ligand>
        <name>L-histidine</name>
        <dbReference type="ChEBI" id="CHEBI:57595"/>
    </ligand>
</feature>
<evidence type="ECO:0000256" key="8">
    <source>
        <dbReference type="ARBA" id="ARBA00030619"/>
    </source>
</evidence>
<dbReference type="GeneID" id="17293503"/>
<evidence type="ECO:0000256" key="6">
    <source>
        <dbReference type="ARBA" id="ARBA00022917"/>
    </source>
</evidence>
<dbReference type="GO" id="GO:0004821">
    <property type="term" value="F:histidine-tRNA ligase activity"/>
    <property type="evidence" value="ECO:0007669"/>
    <property type="project" value="UniProtKB-EC"/>
</dbReference>